<feature type="transmembrane region" description="Helical" evidence="2">
    <location>
        <begin position="58"/>
        <end position="83"/>
    </location>
</feature>
<evidence type="ECO:0000313" key="5">
    <source>
        <dbReference type="Proteomes" id="UP001281761"/>
    </source>
</evidence>
<evidence type="ECO:0000256" key="3">
    <source>
        <dbReference type="SAM" id="SignalP"/>
    </source>
</evidence>
<gene>
    <name evidence="4" type="ORF">BLNAU_2906</name>
</gene>
<keyword evidence="2" id="KW-0472">Membrane</keyword>
<feature type="compositionally biased region" description="Low complexity" evidence="1">
    <location>
        <begin position="187"/>
        <end position="204"/>
    </location>
</feature>
<evidence type="ECO:0000256" key="2">
    <source>
        <dbReference type="SAM" id="Phobius"/>
    </source>
</evidence>
<feature type="compositionally biased region" description="Low complexity" evidence="1">
    <location>
        <begin position="99"/>
        <end position="108"/>
    </location>
</feature>
<evidence type="ECO:0000313" key="4">
    <source>
        <dbReference type="EMBL" id="KAK2962246.1"/>
    </source>
</evidence>
<keyword evidence="5" id="KW-1185">Reference proteome</keyword>
<organism evidence="4 5">
    <name type="scientific">Blattamonas nauphoetae</name>
    <dbReference type="NCBI Taxonomy" id="2049346"/>
    <lineage>
        <taxon>Eukaryota</taxon>
        <taxon>Metamonada</taxon>
        <taxon>Preaxostyla</taxon>
        <taxon>Oxymonadida</taxon>
        <taxon>Blattamonas</taxon>
    </lineage>
</organism>
<dbReference type="EMBL" id="JARBJD010000012">
    <property type="protein sequence ID" value="KAK2962246.1"/>
    <property type="molecule type" value="Genomic_DNA"/>
</dbReference>
<name>A0ABQ9YEQ3_9EUKA</name>
<feature type="signal peptide" evidence="3">
    <location>
        <begin position="1"/>
        <end position="16"/>
    </location>
</feature>
<dbReference type="Proteomes" id="UP001281761">
    <property type="component" value="Unassembled WGS sequence"/>
</dbReference>
<evidence type="ECO:0000256" key="1">
    <source>
        <dbReference type="SAM" id="MobiDB-lite"/>
    </source>
</evidence>
<reference evidence="4 5" key="1">
    <citation type="journal article" date="2022" name="bioRxiv">
        <title>Genomics of Preaxostyla Flagellates Illuminates Evolutionary Transitions and the Path Towards Mitochondrial Loss.</title>
        <authorList>
            <person name="Novak L.V.F."/>
            <person name="Treitli S.C."/>
            <person name="Pyrih J."/>
            <person name="Halakuc P."/>
            <person name="Pipaliya S.V."/>
            <person name="Vacek V."/>
            <person name="Brzon O."/>
            <person name="Soukal P."/>
            <person name="Eme L."/>
            <person name="Dacks J.B."/>
            <person name="Karnkowska A."/>
            <person name="Elias M."/>
            <person name="Hampl V."/>
        </authorList>
    </citation>
    <scope>NUCLEOTIDE SEQUENCE [LARGE SCALE GENOMIC DNA]</scope>
    <source>
        <strain evidence="4">NAU3</strain>
        <tissue evidence="4">Gut</tissue>
    </source>
</reference>
<feature type="compositionally biased region" description="Polar residues" evidence="1">
    <location>
        <begin position="116"/>
        <end position="185"/>
    </location>
</feature>
<keyword evidence="2" id="KW-0812">Transmembrane</keyword>
<proteinExistence type="predicted"/>
<comment type="caution">
    <text evidence="4">The sequence shown here is derived from an EMBL/GenBank/DDBJ whole genome shotgun (WGS) entry which is preliminary data.</text>
</comment>
<feature type="chain" id="PRO_5046699467" evidence="3">
    <location>
        <begin position="17"/>
        <end position="217"/>
    </location>
</feature>
<accession>A0ABQ9YEQ3</accession>
<sequence length="217" mass="23766">MSSILIILALCHCYSAISFSHFPFFIKQQNHDKTSHILQHPNDDGDSTNENQLEPSTIVFIIVFSILSAIVLAVIVILVICTIRVNKRLKALREGKDANQTTTTNNQTRNPVAVSVGQSPSREQLVTNQRLSGNEPSRQGGQSNSGAQPQRVTPASVQNPPNARDNTSHNQTSQFTSTYRSTPSDLPSGGYSYSSNRYRQSPYNNPSIPTALPCAPD</sequence>
<keyword evidence="3" id="KW-0732">Signal</keyword>
<feature type="region of interest" description="Disordered" evidence="1">
    <location>
        <begin position="96"/>
        <end position="217"/>
    </location>
</feature>
<protein>
    <submittedName>
        <fullName evidence="4">Uncharacterized protein</fullName>
    </submittedName>
</protein>
<keyword evidence="2" id="KW-1133">Transmembrane helix</keyword>